<organism evidence="1 2">
    <name type="scientific">Asanoa iriomotensis</name>
    <dbReference type="NCBI Taxonomy" id="234613"/>
    <lineage>
        <taxon>Bacteria</taxon>
        <taxon>Bacillati</taxon>
        <taxon>Actinomycetota</taxon>
        <taxon>Actinomycetes</taxon>
        <taxon>Micromonosporales</taxon>
        <taxon>Micromonosporaceae</taxon>
        <taxon>Asanoa</taxon>
    </lineage>
</organism>
<keyword evidence="2" id="KW-1185">Reference proteome</keyword>
<dbReference type="Proteomes" id="UP000624325">
    <property type="component" value="Unassembled WGS sequence"/>
</dbReference>
<comment type="caution">
    <text evidence="1">The sequence shown here is derived from an EMBL/GenBank/DDBJ whole genome shotgun (WGS) entry which is preliminary data.</text>
</comment>
<proteinExistence type="predicted"/>
<dbReference type="RefSeq" id="WP_203707404.1">
    <property type="nucleotide sequence ID" value="NZ_BAAALU010000007.1"/>
</dbReference>
<sequence>MGADEEVNAAVTSAIRQLRMIDACRDVWTEADQSRYIRVLLEDWIDELARADEAQCDFMAECAFLACENMQDARLGILEERVDRAENPPGGGVLGFLAQLGVMRTWTS</sequence>
<protein>
    <submittedName>
        <fullName evidence="1">Uncharacterized protein</fullName>
    </submittedName>
</protein>
<dbReference type="EMBL" id="BONC01000071">
    <property type="protein sequence ID" value="GIF60589.1"/>
    <property type="molecule type" value="Genomic_DNA"/>
</dbReference>
<gene>
    <name evidence="1" type="ORF">Air01nite_66840</name>
</gene>
<reference evidence="1 2" key="1">
    <citation type="submission" date="2021-01" db="EMBL/GenBank/DDBJ databases">
        <title>Whole genome shotgun sequence of Asanoa iriomotensis NBRC 100142.</title>
        <authorList>
            <person name="Komaki H."/>
            <person name="Tamura T."/>
        </authorList>
    </citation>
    <scope>NUCLEOTIDE SEQUENCE [LARGE SCALE GENOMIC DNA]</scope>
    <source>
        <strain evidence="1 2">NBRC 100142</strain>
    </source>
</reference>
<evidence type="ECO:0000313" key="1">
    <source>
        <dbReference type="EMBL" id="GIF60589.1"/>
    </source>
</evidence>
<evidence type="ECO:0000313" key="2">
    <source>
        <dbReference type="Proteomes" id="UP000624325"/>
    </source>
</evidence>
<accession>A0ABQ4CCU7</accession>
<name>A0ABQ4CCU7_9ACTN</name>